<dbReference type="PANTHER" id="PTHR13589:SF15">
    <property type="entry name" value="CREB-REGULATED TRANSCRIPTION COACTIVATOR, ISOFORM B"/>
    <property type="match status" value="1"/>
</dbReference>
<evidence type="ECO:0000256" key="1">
    <source>
        <dbReference type="SAM" id="MobiDB-lite"/>
    </source>
</evidence>
<dbReference type="InterPro" id="IPR024786">
    <property type="entry name" value="TORC"/>
</dbReference>
<keyword evidence="3" id="KW-1185">Reference proteome</keyword>
<feature type="compositionally biased region" description="Low complexity" evidence="1">
    <location>
        <begin position="172"/>
        <end position="187"/>
    </location>
</feature>
<organism evidence="3 4">
    <name type="scientific">Crassostrea virginica</name>
    <name type="common">Eastern oyster</name>
    <dbReference type="NCBI Taxonomy" id="6565"/>
    <lineage>
        <taxon>Eukaryota</taxon>
        <taxon>Metazoa</taxon>
        <taxon>Spiralia</taxon>
        <taxon>Lophotrochozoa</taxon>
        <taxon>Mollusca</taxon>
        <taxon>Bivalvia</taxon>
        <taxon>Autobranchia</taxon>
        <taxon>Pteriomorphia</taxon>
        <taxon>Ostreida</taxon>
        <taxon>Ostreoidea</taxon>
        <taxon>Ostreidae</taxon>
        <taxon>Crassostrea</taxon>
    </lineage>
</organism>
<reference evidence="4" key="1">
    <citation type="submission" date="2025-08" db="UniProtKB">
        <authorList>
            <consortium name="RefSeq"/>
        </authorList>
    </citation>
    <scope>IDENTIFICATION</scope>
    <source>
        <tissue evidence="4">Whole sample</tissue>
    </source>
</reference>
<dbReference type="AlphaFoldDB" id="A0A8B8DPP1"/>
<dbReference type="GO" id="GO:0008140">
    <property type="term" value="F:cAMP response element binding protein binding"/>
    <property type="evidence" value="ECO:0007669"/>
    <property type="project" value="TreeGrafter"/>
</dbReference>
<proteinExistence type="predicted"/>
<dbReference type="GO" id="GO:0005634">
    <property type="term" value="C:nucleus"/>
    <property type="evidence" value="ECO:0007669"/>
    <property type="project" value="InterPro"/>
</dbReference>
<dbReference type="GO" id="GO:0045944">
    <property type="term" value="P:positive regulation of transcription by RNA polymerase II"/>
    <property type="evidence" value="ECO:0007669"/>
    <property type="project" value="TreeGrafter"/>
</dbReference>
<evidence type="ECO:0000313" key="3">
    <source>
        <dbReference type="Proteomes" id="UP000694844"/>
    </source>
</evidence>
<gene>
    <name evidence="4" type="primary">LOC111128383</name>
</gene>
<evidence type="ECO:0000313" key="4">
    <source>
        <dbReference type="RefSeq" id="XP_022329678.1"/>
    </source>
</evidence>
<sequence length="271" mass="29423">MRLTFSVTVDLHCRSSSDSALHTSVMGTTSGPSLQLFSSPYTFQTKENIAEMVGENMGNDNLRKGFWDPKQMPGSRPKSCEVPNINIYPSAEQENHTGGVPVPITNNTGSLPDLTVLHFPPPLTTPLDAEDQNYGAQPANLSPTSAHHVGMVPQQSASPQAQSPAQRRRPHQGGPSPLVLSSSPSQQMRMPHSPPVSPSLSHYRNSVSENCQSPTSPHSQPSYSPSQSPDYPLHVEQLHRQLPFAASTADTGFTTPIRTVQNVTRQPLFKC</sequence>
<protein>
    <submittedName>
        <fullName evidence="4">CREB-regulated transcription coactivator 1-like isoform X3</fullName>
    </submittedName>
</protein>
<name>A0A8B8DPP1_CRAVI</name>
<dbReference type="Proteomes" id="UP000694844">
    <property type="component" value="Chromosome 4"/>
</dbReference>
<accession>A0A8B8DPP1</accession>
<feature type="domain" description="Transducer of regulated CREB activity middle" evidence="2">
    <location>
        <begin position="14"/>
        <end position="143"/>
    </location>
</feature>
<feature type="compositionally biased region" description="Low complexity" evidence="1">
    <location>
        <begin position="153"/>
        <end position="165"/>
    </location>
</feature>
<evidence type="ECO:0000259" key="2">
    <source>
        <dbReference type="Pfam" id="PF12885"/>
    </source>
</evidence>
<dbReference type="PANTHER" id="PTHR13589">
    <property type="entry name" value="CREB-REGULATED TRANSCRIPTION COACTIVATOR"/>
    <property type="match status" value="1"/>
</dbReference>
<feature type="compositionally biased region" description="Low complexity" evidence="1">
    <location>
        <begin position="212"/>
        <end position="229"/>
    </location>
</feature>
<dbReference type="Pfam" id="PF12885">
    <property type="entry name" value="TORC_M"/>
    <property type="match status" value="1"/>
</dbReference>
<dbReference type="GeneID" id="111128383"/>
<dbReference type="InterPro" id="IPR024784">
    <property type="entry name" value="TORC_M"/>
</dbReference>
<dbReference type="OrthoDB" id="8947034at2759"/>
<dbReference type="GO" id="GO:0005737">
    <property type="term" value="C:cytoplasm"/>
    <property type="evidence" value="ECO:0007669"/>
    <property type="project" value="InterPro"/>
</dbReference>
<feature type="region of interest" description="Disordered" evidence="1">
    <location>
        <begin position="119"/>
        <end position="231"/>
    </location>
</feature>
<dbReference type="RefSeq" id="XP_022329678.1">
    <property type="nucleotide sequence ID" value="XM_022473970.1"/>
</dbReference>